<dbReference type="RefSeq" id="XP_042158151.1">
    <property type="nucleotide sequence ID" value="XM_042302217.1"/>
</dbReference>
<dbReference type="PANTHER" id="PTHR12429:SF36">
    <property type="entry name" value="E3 UBIQUITIN-PROTEIN LIGASE NEURL3"/>
    <property type="match status" value="1"/>
</dbReference>
<dbReference type="GO" id="GO:0061630">
    <property type="term" value="F:ubiquitin protein ligase activity"/>
    <property type="evidence" value="ECO:0007669"/>
    <property type="project" value="TreeGrafter"/>
</dbReference>
<dbReference type="GO" id="GO:0005769">
    <property type="term" value="C:early endosome"/>
    <property type="evidence" value="ECO:0007669"/>
    <property type="project" value="TreeGrafter"/>
</dbReference>
<dbReference type="SMART" id="SM00184">
    <property type="entry name" value="RING"/>
    <property type="match status" value="1"/>
</dbReference>
<reference evidence="8" key="1">
    <citation type="submission" date="2025-08" db="UniProtKB">
        <authorList>
            <consortium name="Ensembl"/>
        </authorList>
    </citation>
    <scope>IDENTIFICATION</scope>
</reference>
<dbReference type="InterPro" id="IPR037962">
    <property type="entry name" value="Neuralized"/>
</dbReference>
<dbReference type="Ensembl" id="ENSOTST00005079521.2">
    <property type="protein sequence ID" value="ENSOTSP00005073385.2"/>
    <property type="gene ID" value="ENSOTSG00005034631.2"/>
</dbReference>
<dbReference type="PROSITE" id="PS50089">
    <property type="entry name" value="ZF_RING_2"/>
    <property type="match status" value="1"/>
</dbReference>
<evidence type="ECO:0000256" key="2">
    <source>
        <dbReference type="ARBA" id="ARBA00022737"/>
    </source>
</evidence>
<feature type="domain" description="NHR" evidence="7">
    <location>
        <begin position="39"/>
        <end position="196"/>
    </location>
</feature>
<evidence type="ECO:0000313" key="8">
    <source>
        <dbReference type="Ensembl" id="ENSOTSP00005073385.2"/>
    </source>
</evidence>
<keyword evidence="2" id="KW-0677">Repeat</keyword>
<dbReference type="GO" id="GO:0008270">
    <property type="term" value="F:zinc ion binding"/>
    <property type="evidence" value="ECO:0007669"/>
    <property type="project" value="UniProtKB-KW"/>
</dbReference>
<dbReference type="GO" id="GO:0070086">
    <property type="term" value="P:ubiquitin-dependent endocytosis"/>
    <property type="evidence" value="ECO:0007669"/>
    <property type="project" value="TreeGrafter"/>
</dbReference>
<sequence length="315" mass="35318">MTSAFLWLSNHVADNSTPHPHLPREMYPPNICGRHCLGPLSFHKGALGTDVWLSLGGRRVERDRETFQNGLTFSSRPIRVQEKIHLRVECCDQHWHGALRLGFTIIPPSSSGPLFPPAMAIPDLTTTYGYWASIVPSSLIMPGAELRFWVTPRGMLVYEGPNGLRYKLLKGVDVTRPLWAMIDVYGQTRAVLLLGSKKKDLLKLRIRRSCPVPPPPSVSHRDSCMCVNEDHPCRTPQDYRLSADPIPTTQIDHSIDRDIADDCVVCLSARASVVLPCAHRCLCLRCAQRVKADFGNCPLCRQSIRYSDEDRGIKS</sequence>
<keyword evidence="9" id="KW-1185">Reference proteome</keyword>
<dbReference type="Proteomes" id="UP000694402">
    <property type="component" value="Unassembled WGS sequence"/>
</dbReference>
<dbReference type="PROSITE" id="PS51065">
    <property type="entry name" value="NHR"/>
    <property type="match status" value="1"/>
</dbReference>
<dbReference type="FunFam" id="2.60.120.920:FF:000005">
    <property type="entry name" value="Putative E3 ubiquitin-protein ligase NEURL1B"/>
    <property type="match status" value="1"/>
</dbReference>
<keyword evidence="1" id="KW-0479">Metal-binding</keyword>
<feature type="domain" description="RING-type" evidence="6">
    <location>
        <begin position="263"/>
        <end position="301"/>
    </location>
</feature>
<keyword evidence="3 5" id="KW-0863">Zinc-finger</keyword>
<dbReference type="SMART" id="SM00588">
    <property type="entry name" value="NEUZ"/>
    <property type="match status" value="1"/>
</dbReference>
<organism evidence="8 9">
    <name type="scientific">Oncorhynchus tshawytscha</name>
    <name type="common">Chinook salmon</name>
    <name type="synonym">Salmo tshawytscha</name>
    <dbReference type="NCBI Taxonomy" id="74940"/>
    <lineage>
        <taxon>Eukaryota</taxon>
        <taxon>Metazoa</taxon>
        <taxon>Chordata</taxon>
        <taxon>Craniata</taxon>
        <taxon>Vertebrata</taxon>
        <taxon>Euteleostomi</taxon>
        <taxon>Actinopterygii</taxon>
        <taxon>Neopterygii</taxon>
        <taxon>Teleostei</taxon>
        <taxon>Protacanthopterygii</taxon>
        <taxon>Salmoniformes</taxon>
        <taxon>Salmonidae</taxon>
        <taxon>Salmoninae</taxon>
        <taxon>Oncorhynchus</taxon>
    </lineage>
</organism>
<evidence type="ECO:0000313" key="9">
    <source>
        <dbReference type="Proteomes" id="UP000694402"/>
    </source>
</evidence>
<accession>A0A8C8I2P9</accession>
<dbReference type="GeneTree" id="ENSGT00940000157079"/>
<protein>
    <recommendedName>
        <fullName evidence="10">E3 ubiquitin-protein ligase NEURL3</fullName>
    </recommendedName>
</protein>
<dbReference type="GeneID" id="112219847"/>
<dbReference type="InterPro" id="IPR001841">
    <property type="entry name" value="Znf_RING"/>
</dbReference>
<evidence type="ECO:0000256" key="1">
    <source>
        <dbReference type="ARBA" id="ARBA00022723"/>
    </source>
</evidence>
<dbReference type="PANTHER" id="PTHR12429">
    <property type="entry name" value="NEURALIZED"/>
    <property type="match status" value="1"/>
</dbReference>
<proteinExistence type="predicted"/>
<name>A0A8C8I2P9_ONCTS</name>
<dbReference type="KEGG" id="otw:112219847"/>
<evidence type="ECO:0000259" key="7">
    <source>
        <dbReference type="PROSITE" id="PS51065"/>
    </source>
</evidence>
<evidence type="ECO:0000256" key="5">
    <source>
        <dbReference type="PROSITE-ProRule" id="PRU00175"/>
    </source>
</evidence>
<evidence type="ECO:0008006" key="10">
    <source>
        <dbReference type="Google" id="ProtNLM"/>
    </source>
</evidence>
<evidence type="ECO:0000259" key="6">
    <source>
        <dbReference type="PROSITE" id="PS50089"/>
    </source>
</evidence>
<gene>
    <name evidence="8" type="primary">LOC112219847</name>
</gene>
<evidence type="ECO:0000256" key="3">
    <source>
        <dbReference type="ARBA" id="ARBA00022771"/>
    </source>
</evidence>
<evidence type="ECO:0000256" key="4">
    <source>
        <dbReference type="ARBA" id="ARBA00022833"/>
    </source>
</evidence>
<keyword evidence="4" id="KW-0862">Zinc</keyword>
<dbReference type="Pfam" id="PF13920">
    <property type="entry name" value="zf-C3HC4_3"/>
    <property type="match status" value="1"/>
</dbReference>
<dbReference type="Pfam" id="PF07177">
    <property type="entry name" value="Neuralized"/>
    <property type="match status" value="1"/>
</dbReference>
<dbReference type="AlphaFoldDB" id="A0A8C8I2P9"/>
<reference evidence="8" key="2">
    <citation type="submission" date="2025-09" db="UniProtKB">
        <authorList>
            <consortium name="Ensembl"/>
        </authorList>
    </citation>
    <scope>IDENTIFICATION</scope>
</reference>
<dbReference type="InterPro" id="IPR006573">
    <property type="entry name" value="NHR_dom"/>
</dbReference>